<dbReference type="AlphaFoldDB" id="A0A7L7L415"/>
<dbReference type="KEGG" id="add:HUW48_05610"/>
<name>A0A7L7L415_9BACT</name>
<proteinExistence type="predicted"/>
<dbReference type="EMBL" id="CP055153">
    <property type="protein sequence ID" value="QMU27547.1"/>
    <property type="molecule type" value="Genomic_DNA"/>
</dbReference>
<dbReference type="RefSeq" id="WP_182414742.1">
    <property type="nucleotide sequence ID" value="NZ_CP055153.1"/>
</dbReference>
<organism evidence="1 2">
    <name type="scientific">Adhaeribacter radiodurans</name>
    <dbReference type="NCBI Taxonomy" id="2745197"/>
    <lineage>
        <taxon>Bacteria</taxon>
        <taxon>Pseudomonadati</taxon>
        <taxon>Bacteroidota</taxon>
        <taxon>Cytophagia</taxon>
        <taxon>Cytophagales</taxon>
        <taxon>Hymenobacteraceae</taxon>
        <taxon>Adhaeribacter</taxon>
    </lineage>
</organism>
<sequence>MKYLVAFTFFFGACSSLQNQVLMRFNGLSLPHGRRASFGYGALAILPFLDSVSGILLRSTGSLAGAP</sequence>
<evidence type="ECO:0000313" key="2">
    <source>
        <dbReference type="Proteomes" id="UP000514509"/>
    </source>
</evidence>
<accession>A0A7L7L415</accession>
<dbReference type="Proteomes" id="UP000514509">
    <property type="component" value="Chromosome"/>
</dbReference>
<keyword evidence="2" id="KW-1185">Reference proteome</keyword>
<evidence type="ECO:0000313" key="1">
    <source>
        <dbReference type="EMBL" id="QMU27547.1"/>
    </source>
</evidence>
<protein>
    <submittedName>
        <fullName evidence="1">Uncharacterized protein</fullName>
    </submittedName>
</protein>
<gene>
    <name evidence="1" type="ORF">HUW48_05610</name>
</gene>
<reference evidence="1 2" key="1">
    <citation type="submission" date="2020-08" db="EMBL/GenBank/DDBJ databases">
        <title>Adhaeribacter dokdonensis sp. nov., isolated from the rhizosphere of Elymus tsukushiensis, a plant native to the Dokdo Islands, Republic of Korea.</title>
        <authorList>
            <person name="Ghim S.Y."/>
        </authorList>
    </citation>
    <scope>NUCLEOTIDE SEQUENCE [LARGE SCALE GENOMIC DNA]</scope>
    <source>
        <strain evidence="1 2">KUDC8001</strain>
    </source>
</reference>